<dbReference type="InterPro" id="IPR041698">
    <property type="entry name" value="Methyltransf_25"/>
</dbReference>
<feature type="domain" description="Methyltransferase" evidence="1">
    <location>
        <begin position="77"/>
        <end position="166"/>
    </location>
</feature>
<sequence>MPPDTTTALPLVDPDYDGVPEYLIDVYDWAYVNPRQVKRLDHNWVVKTLLFGNDQRLMRAYLNEVKPGDTVWQVAHVYGDLVQRVAQKVGPTGTFHLTDVTPAQVRHGNAKLSGLPWAHVFRADAASFASHATYDVVCSFFLLHEVPESKKQAIVDHMLARVPPGGKAVFVDYHRPRPWQPVGWLLRLVNAWLEPFAFALWNKSIPEYARHSGDFCWTRRTFFGGVYQCTVATRPHR</sequence>
<reference evidence="3" key="1">
    <citation type="journal article" date="2019" name="Int. J. Syst. Evol. Microbiol.">
        <title>The Global Catalogue of Microorganisms (GCM) 10K type strain sequencing project: providing services to taxonomists for standard genome sequencing and annotation.</title>
        <authorList>
            <consortium name="The Broad Institute Genomics Platform"/>
            <consortium name="The Broad Institute Genome Sequencing Center for Infectious Disease"/>
            <person name="Wu L."/>
            <person name="Ma J."/>
        </authorList>
    </citation>
    <scope>NUCLEOTIDE SEQUENCE [LARGE SCALE GENOMIC DNA]</scope>
    <source>
        <strain evidence="3">CGMCC 1.8860</strain>
    </source>
</reference>
<dbReference type="GO" id="GO:0008168">
    <property type="term" value="F:methyltransferase activity"/>
    <property type="evidence" value="ECO:0007669"/>
    <property type="project" value="UniProtKB-KW"/>
</dbReference>
<keyword evidence="2" id="KW-0489">Methyltransferase</keyword>
<dbReference type="Proteomes" id="UP000621859">
    <property type="component" value="Unassembled WGS sequence"/>
</dbReference>
<dbReference type="RefSeq" id="WP_188689114.1">
    <property type="nucleotide sequence ID" value="NZ_BMLY01000001.1"/>
</dbReference>
<dbReference type="NCBIfam" id="NF038261">
    <property type="entry name" value="rhodoquin_RquA"/>
    <property type="match status" value="1"/>
</dbReference>
<dbReference type="EMBL" id="BMLY01000001">
    <property type="protein sequence ID" value="GGP24970.1"/>
    <property type="molecule type" value="Genomic_DNA"/>
</dbReference>
<evidence type="ECO:0000259" key="1">
    <source>
        <dbReference type="Pfam" id="PF13649"/>
    </source>
</evidence>
<protein>
    <submittedName>
        <fullName evidence="2">Methyltransferase</fullName>
    </submittedName>
</protein>
<gene>
    <name evidence="2" type="ORF">GCM10010971_07890</name>
</gene>
<comment type="caution">
    <text evidence="2">The sequence shown here is derived from an EMBL/GenBank/DDBJ whole genome shotgun (WGS) entry which is preliminary data.</text>
</comment>
<accession>A0ABQ2PI28</accession>
<organism evidence="2 3">
    <name type="scientific">Silvimonas amylolytica</name>
    <dbReference type="NCBI Taxonomy" id="449663"/>
    <lineage>
        <taxon>Bacteria</taxon>
        <taxon>Pseudomonadati</taxon>
        <taxon>Pseudomonadota</taxon>
        <taxon>Betaproteobacteria</taxon>
        <taxon>Neisseriales</taxon>
        <taxon>Chitinibacteraceae</taxon>
        <taxon>Silvimonas</taxon>
    </lineage>
</organism>
<evidence type="ECO:0000313" key="3">
    <source>
        <dbReference type="Proteomes" id="UP000621859"/>
    </source>
</evidence>
<keyword evidence="3" id="KW-1185">Reference proteome</keyword>
<dbReference type="Pfam" id="PF13649">
    <property type="entry name" value="Methyltransf_25"/>
    <property type="match status" value="1"/>
</dbReference>
<proteinExistence type="predicted"/>
<dbReference type="SUPFAM" id="SSF53335">
    <property type="entry name" value="S-adenosyl-L-methionine-dependent methyltransferases"/>
    <property type="match status" value="1"/>
</dbReference>
<keyword evidence="2" id="KW-0808">Transferase</keyword>
<dbReference type="GO" id="GO:0032259">
    <property type="term" value="P:methylation"/>
    <property type="evidence" value="ECO:0007669"/>
    <property type="project" value="UniProtKB-KW"/>
</dbReference>
<evidence type="ECO:0000313" key="2">
    <source>
        <dbReference type="EMBL" id="GGP24970.1"/>
    </source>
</evidence>
<dbReference type="InterPro" id="IPR029063">
    <property type="entry name" value="SAM-dependent_MTases_sf"/>
</dbReference>
<name>A0ABQ2PI28_9NEIS</name>
<dbReference type="Gene3D" id="3.40.50.150">
    <property type="entry name" value="Vaccinia Virus protein VP39"/>
    <property type="match status" value="1"/>
</dbReference>